<keyword evidence="6" id="KW-0378">Hydrolase</keyword>
<comment type="subunit">
    <text evidence="6">Homodimer. Heterotetramer of two MnmE and two MnmG subunits.</text>
</comment>
<keyword evidence="3 6" id="KW-0547">Nucleotide-binding</keyword>
<dbReference type="GO" id="GO:0003924">
    <property type="term" value="F:GTPase activity"/>
    <property type="evidence" value="ECO:0007669"/>
    <property type="project" value="UniProtKB-UniRule"/>
</dbReference>
<dbReference type="NCBIfam" id="TIGR00231">
    <property type="entry name" value="small_GTP"/>
    <property type="match status" value="1"/>
</dbReference>
<dbReference type="Proteomes" id="UP000252147">
    <property type="component" value="Unassembled WGS sequence"/>
</dbReference>
<evidence type="ECO:0000313" key="12">
    <source>
        <dbReference type="Proteomes" id="UP000252147"/>
    </source>
</evidence>
<dbReference type="InterPro" id="IPR018948">
    <property type="entry name" value="GTP-bd_TrmE_N"/>
</dbReference>
<evidence type="ECO:0000259" key="9">
    <source>
        <dbReference type="Pfam" id="PF10396"/>
    </source>
</evidence>
<feature type="domain" description="G" evidence="8">
    <location>
        <begin position="226"/>
        <end position="315"/>
    </location>
</feature>
<feature type="binding site" evidence="6">
    <location>
        <position position="88"/>
    </location>
    <ligand>
        <name>(6S)-5-formyl-5,6,7,8-tetrahydrofolate</name>
        <dbReference type="ChEBI" id="CHEBI:57457"/>
    </ligand>
</feature>
<evidence type="ECO:0000313" key="11">
    <source>
        <dbReference type="EMBL" id="RCL39260.1"/>
    </source>
</evidence>
<proteinExistence type="inferred from homology"/>
<evidence type="ECO:0000256" key="5">
    <source>
        <dbReference type="ARBA" id="ARBA00023134"/>
    </source>
</evidence>
<comment type="caution">
    <text evidence="6">Lacks conserved residue(s) required for the propagation of feature annotation.</text>
</comment>
<dbReference type="AlphaFoldDB" id="A0A368BPP4"/>
<evidence type="ECO:0000259" key="10">
    <source>
        <dbReference type="Pfam" id="PF12631"/>
    </source>
</evidence>
<sequence>MSRILVAVADNNRTDSIYGLATPLGRSAISVIRVSGASLPVGFMSSLSLSNRPNTRFVKTIKFKELSDQCLILYFKSPNSYTGENIVEIHCHGNPVIVTEIFEWLEGFGIREAEPGEFSKRAYLNERITLDQAEAISFGIEAGSLKDLASMDAFRSGKLAKKIEKILKACEGMLIVLESQLDFSEEEDVDEVKKEEIIIGLRKISTDLNEILKNYRPITKKQLKPKIVLAGKPNVGKSTLFNYLVGDNVAIVSDEPGTTRDVVRGDLYLDGVEVEIGDTAGIRKTPSEVERAGIEKTTSAVEEANVVIWVSDLSDLEVSRPRCEIWVGNKLDKTNKTSSFICDLLISAKTGEGVDLLINEVKKRVKIDDSYHLVSERIYKKVSNSAEIIAQSLGGDDFYEKAAQDLRDVLVLIKDIYGDFSNEKILDEIFQNFCIGK</sequence>
<name>A0A368BPP4_9GAMM</name>
<gene>
    <name evidence="6 11" type="primary">trmE</name>
    <name evidence="6" type="synonym">mnmE</name>
    <name evidence="11" type="ORF">DBW97_00605</name>
</gene>
<dbReference type="InterPro" id="IPR025867">
    <property type="entry name" value="MnmE_helical"/>
</dbReference>
<evidence type="ECO:0000256" key="6">
    <source>
        <dbReference type="HAMAP-Rule" id="MF_00379"/>
    </source>
</evidence>
<comment type="function">
    <text evidence="6">Exhibits a very high intrinsic GTPase hydrolysis rate. Involved in the addition of a carboxymethylaminomethyl (cmnm) group at the wobble position (U34) of certain tRNAs, forming tRNA-cmnm(5)s(2)U34.</text>
</comment>
<feature type="domain" description="MnmE helical" evidence="10">
    <location>
        <begin position="130"/>
        <end position="434"/>
    </location>
</feature>
<dbReference type="InterPro" id="IPR027417">
    <property type="entry name" value="P-loop_NTPase"/>
</dbReference>
<keyword evidence="6" id="KW-0479">Metal-binding</keyword>
<evidence type="ECO:0000256" key="4">
    <source>
        <dbReference type="ARBA" id="ARBA00022958"/>
    </source>
</evidence>
<dbReference type="Pfam" id="PF12631">
    <property type="entry name" value="MnmE_helical"/>
    <property type="match status" value="1"/>
</dbReference>
<evidence type="ECO:0000259" key="8">
    <source>
        <dbReference type="Pfam" id="PF01926"/>
    </source>
</evidence>
<dbReference type="Gene3D" id="3.30.1360.120">
    <property type="entry name" value="Probable tRNA modification gtpase trme, domain 1"/>
    <property type="match status" value="1"/>
</dbReference>
<organism evidence="11 12">
    <name type="scientific">SAR86 cluster bacterium</name>
    <dbReference type="NCBI Taxonomy" id="2030880"/>
    <lineage>
        <taxon>Bacteria</taxon>
        <taxon>Pseudomonadati</taxon>
        <taxon>Pseudomonadota</taxon>
        <taxon>Gammaproteobacteria</taxon>
        <taxon>SAR86 cluster</taxon>
    </lineage>
</organism>
<keyword evidence="2 6" id="KW-0819">tRNA processing</keyword>
<feature type="binding site" evidence="6">
    <location>
        <begin position="234"/>
        <end position="239"/>
    </location>
    <ligand>
        <name>GTP</name>
        <dbReference type="ChEBI" id="CHEBI:37565"/>
    </ligand>
</feature>
<keyword evidence="4 6" id="KW-0630">Potassium</keyword>
<dbReference type="EC" id="3.6.-.-" evidence="6"/>
<dbReference type="CDD" id="cd04164">
    <property type="entry name" value="trmE"/>
    <property type="match status" value="1"/>
</dbReference>
<dbReference type="InterPro" id="IPR027368">
    <property type="entry name" value="MnmE_dom2"/>
</dbReference>
<comment type="subcellular location">
    <subcellularLocation>
        <location evidence="6">Cytoplasm</location>
    </subcellularLocation>
</comment>
<dbReference type="Gene3D" id="3.40.50.300">
    <property type="entry name" value="P-loop containing nucleotide triphosphate hydrolases"/>
    <property type="match status" value="1"/>
</dbReference>
<evidence type="ECO:0000256" key="2">
    <source>
        <dbReference type="ARBA" id="ARBA00022694"/>
    </source>
</evidence>
<dbReference type="GO" id="GO:0030488">
    <property type="term" value="P:tRNA methylation"/>
    <property type="evidence" value="ECO:0007669"/>
    <property type="project" value="TreeGrafter"/>
</dbReference>
<keyword evidence="5 6" id="KW-0342">GTP-binding</keyword>
<dbReference type="GO" id="GO:0005737">
    <property type="term" value="C:cytoplasm"/>
    <property type="evidence" value="ECO:0007669"/>
    <property type="project" value="UniProtKB-SubCell"/>
</dbReference>
<feature type="binding site" evidence="6">
    <location>
        <begin position="253"/>
        <end position="259"/>
    </location>
    <ligand>
        <name>GTP</name>
        <dbReference type="ChEBI" id="CHEBI:37565"/>
    </ligand>
</feature>
<dbReference type="GO" id="GO:0002098">
    <property type="term" value="P:tRNA wobble uridine modification"/>
    <property type="evidence" value="ECO:0007669"/>
    <property type="project" value="TreeGrafter"/>
</dbReference>
<dbReference type="GO" id="GO:0046872">
    <property type="term" value="F:metal ion binding"/>
    <property type="evidence" value="ECO:0007669"/>
    <property type="project" value="UniProtKB-KW"/>
</dbReference>
<dbReference type="Pfam" id="PF10396">
    <property type="entry name" value="TrmE_N"/>
    <property type="match status" value="1"/>
</dbReference>
<feature type="binding site" evidence="6">
    <location>
        <position position="437"/>
    </location>
    <ligand>
        <name>(6S)-5-formyl-5,6,7,8-tetrahydrofolate</name>
        <dbReference type="ChEBI" id="CHEBI:57457"/>
    </ligand>
</feature>
<comment type="cofactor">
    <cofactor evidence="6">
        <name>K(+)</name>
        <dbReference type="ChEBI" id="CHEBI:29103"/>
    </cofactor>
    <text evidence="6">Binds 1 potassium ion per subunit.</text>
</comment>
<comment type="caution">
    <text evidence="11">The sequence shown here is derived from an EMBL/GenBank/DDBJ whole genome shotgun (WGS) entry which is preliminary data.</text>
</comment>
<dbReference type="EMBL" id="QOPD01000001">
    <property type="protein sequence ID" value="RCL39260.1"/>
    <property type="molecule type" value="Genomic_DNA"/>
</dbReference>
<accession>A0A368BPP4</accession>
<dbReference type="SUPFAM" id="SSF52540">
    <property type="entry name" value="P-loop containing nucleoside triphosphate hydrolases"/>
    <property type="match status" value="1"/>
</dbReference>
<protein>
    <recommendedName>
        <fullName evidence="6">tRNA modification GTPase MnmE</fullName>
        <ecNumber evidence="6">3.6.-.-</ecNumber>
    </recommendedName>
</protein>
<reference evidence="11 12" key="1">
    <citation type="journal article" date="2018" name="Microbiome">
        <title>Fine metagenomic profile of the Mediterranean stratified and mixed water columns revealed by assembly and recruitment.</title>
        <authorList>
            <person name="Haro-Moreno J.M."/>
            <person name="Lopez-Perez M."/>
            <person name="De La Torre J.R."/>
            <person name="Picazo A."/>
            <person name="Camacho A."/>
            <person name="Rodriguez-Valera F."/>
        </authorList>
    </citation>
    <scope>NUCLEOTIDE SEQUENCE [LARGE SCALE GENOMIC DNA]</scope>
    <source>
        <strain evidence="11">MED-G83</strain>
    </source>
</reference>
<dbReference type="Gene3D" id="1.20.120.430">
    <property type="entry name" value="tRNA modification GTPase MnmE domain 2"/>
    <property type="match status" value="1"/>
</dbReference>
<evidence type="ECO:0000256" key="3">
    <source>
        <dbReference type="ARBA" id="ARBA00022741"/>
    </source>
</evidence>
<dbReference type="InterPro" id="IPR006073">
    <property type="entry name" value="GTP-bd"/>
</dbReference>
<dbReference type="CDD" id="cd14858">
    <property type="entry name" value="TrmE_N"/>
    <property type="match status" value="1"/>
</dbReference>
<dbReference type="PANTHER" id="PTHR42714:SF2">
    <property type="entry name" value="TRNA MODIFICATION GTPASE GTPBP3, MITOCHONDRIAL"/>
    <property type="match status" value="1"/>
</dbReference>
<feature type="binding site" evidence="6">
    <location>
        <position position="238"/>
    </location>
    <ligand>
        <name>Mg(2+)</name>
        <dbReference type="ChEBI" id="CHEBI:18420"/>
    </ligand>
</feature>
<feature type="binding site" evidence="6">
    <location>
        <position position="33"/>
    </location>
    <ligand>
        <name>(6S)-5-formyl-5,6,7,8-tetrahydrofolate</name>
        <dbReference type="ChEBI" id="CHEBI:57457"/>
    </ligand>
</feature>
<evidence type="ECO:0000256" key="7">
    <source>
        <dbReference type="RuleBase" id="RU003313"/>
    </source>
</evidence>
<comment type="similarity">
    <text evidence="1 6 7">Belongs to the TRAFAC class TrmE-Era-EngA-EngB-Septin-like GTPase superfamily. TrmE GTPase family.</text>
</comment>
<feature type="binding site" evidence="6">
    <location>
        <position position="259"/>
    </location>
    <ligand>
        <name>Mg(2+)</name>
        <dbReference type="ChEBI" id="CHEBI:18420"/>
    </ligand>
</feature>
<dbReference type="InterPro" id="IPR004520">
    <property type="entry name" value="GTPase_MnmE"/>
</dbReference>
<dbReference type="NCBIfam" id="TIGR00450">
    <property type="entry name" value="mnmE_trmE_thdF"/>
    <property type="match status" value="1"/>
</dbReference>
<feature type="binding site" evidence="6">
    <location>
        <position position="127"/>
    </location>
    <ligand>
        <name>(6S)-5-formyl-5,6,7,8-tetrahydrofolate</name>
        <dbReference type="ChEBI" id="CHEBI:57457"/>
    </ligand>
</feature>
<keyword evidence="6" id="KW-0963">Cytoplasm</keyword>
<keyword evidence="6" id="KW-0460">Magnesium</keyword>
<dbReference type="InterPro" id="IPR005225">
    <property type="entry name" value="Small_GTP-bd"/>
</dbReference>
<dbReference type="InterPro" id="IPR027266">
    <property type="entry name" value="TrmE/GcvT-like"/>
</dbReference>
<dbReference type="HAMAP" id="MF_00379">
    <property type="entry name" value="GTPase_MnmE"/>
    <property type="match status" value="1"/>
</dbReference>
<evidence type="ECO:0000256" key="1">
    <source>
        <dbReference type="ARBA" id="ARBA00011043"/>
    </source>
</evidence>
<feature type="domain" description="GTP-binding protein TrmE N-terminal" evidence="9">
    <location>
        <begin position="17"/>
        <end position="127"/>
    </location>
</feature>
<dbReference type="Pfam" id="PF01926">
    <property type="entry name" value="MMR_HSR1"/>
    <property type="match status" value="1"/>
</dbReference>
<dbReference type="PANTHER" id="PTHR42714">
    <property type="entry name" value="TRNA MODIFICATION GTPASE GTPBP3"/>
    <property type="match status" value="1"/>
</dbReference>
<dbReference type="InterPro" id="IPR031168">
    <property type="entry name" value="G_TrmE"/>
</dbReference>
<feature type="binding site" evidence="6">
    <location>
        <begin position="278"/>
        <end position="281"/>
    </location>
    <ligand>
        <name>GTP</name>
        <dbReference type="ChEBI" id="CHEBI:37565"/>
    </ligand>
</feature>
<dbReference type="GO" id="GO:0005525">
    <property type="term" value="F:GTP binding"/>
    <property type="evidence" value="ECO:0007669"/>
    <property type="project" value="UniProtKB-UniRule"/>
</dbReference>